<proteinExistence type="predicted"/>
<protein>
    <submittedName>
        <fullName evidence="1">Uncharacterized protein</fullName>
    </submittedName>
</protein>
<gene>
    <name evidence="1" type="ORF">GCM10011514_35130</name>
</gene>
<dbReference type="EMBL" id="BMKK01000007">
    <property type="protein sequence ID" value="GGD67992.1"/>
    <property type="molecule type" value="Genomic_DNA"/>
</dbReference>
<organism evidence="1 2">
    <name type="scientific">Emticicia aquatilis</name>
    <dbReference type="NCBI Taxonomy" id="1537369"/>
    <lineage>
        <taxon>Bacteria</taxon>
        <taxon>Pseudomonadati</taxon>
        <taxon>Bacteroidota</taxon>
        <taxon>Cytophagia</taxon>
        <taxon>Cytophagales</taxon>
        <taxon>Leadbetterellaceae</taxon>
        <taxon>Emticicia</taxon>
    </lineage>
</organism>
<reference evidence="1" key="2">
    <citation type="submission" date="2020-09" db="EMBL/GenBank/DDBJ databases">
        <authorList>
            <person name="Sun Q."/>
            <person name="Zhou Y."/>
        </authorList>
    </citation>
    <scope>NUCLEOTIDE SEQUENCE</scope>
    <source>
        <strain evidence="1">CGMCC 1.15958</strain>
    </source>
</reference>
<dbReference type="AlphaFoldDB" id="A0A917DSX0"/>
<accession>A0A917DSX0</accession>
<evidence type="ECO:0000313" key="1">
    <source>
        <dbReference type="EMBL" id="GGD67992.1"/>
    </source>
</evidence>
<reference evidence="1" key="1">
    <citation type="journal article" date="2014" name="Int. J. Syst. Evol. Microbiol.">
        <title>Complete genome sequence of Corynebacterium casei LMG S-19264T (=DSM 44701T), isolated from a smear-ripened cheese.</title>
        <authorList>
            <consortium name="US DOE Joint Genome Institute (JGI-PGF)"/>
            <person name="Walter F."/>
            <person name="Albersmeier A."/>
            <person name="Kalinowski J."/>
            <person name="Ruckert C."/>
        </authorList>
    </citation>
    <scope>NUCLEOTIDE SEQUENCE</scope>
    <source>
        <strain evidence="1">CGMCC 1.15958</strain>
    </source>
</reference>
<comment type="caution">
    <text evidence="1">The sequence shown here is derived from an EMBL/GenBank/DDBJ whole genome shotgun (WGS) entry which is preliminary data.</text>
</comment>
<sequence length="124" mass="13674">MLVTLLACSSQTITPDVGSLDLKVTIGPLCPVEPCNKTTDDIRKVYEAYTFTVKEAKTGKVVLEKTLAYNGTNGVLKSTDMSVGEYELDFTPKSFFTKQGFPRPFTIEKNKTTQLEIAIDTGIR</sequence>
<keyword evidence="2" id="KW-1185">Reference proteome</keyword>
<dbReference type="Proteomes" id="UP000609064">
    <property type="component" value="Unassembled WGS sequence"/>
</dbReference>
<name>A0A917DSX0_9BACT</name>
<evidence type="ECO:0000313" key="2">
    <source>
        <dbReference type="Proteomes" id="UP000609064"/>
    </source>
</evidence>